<evidence type="ECO:0000256" key="1">
    <source>
        <dbReference type="SAM" id="MobiDB-lite"/>
    </source>
</evidence>
<keyword evidence="3" id="KW-1185">Reference proteome</keyword>
<protein>
    <submittedName>
        <fullName evidence="2">Uncharacterized protein</fullName>
    </submittedName>
</protein>
<evidence type="ECO:0000313" key="2">
    <source>
        <dbReference type="EMBL" id="MPC52248.1"/>
    </source>
</evidence>
<dbReference type="AlphaFoldDB" id="A0A5B7G4Y6"/>
<dbReference type="Proteomes" id="UP000324222">
    <property type="component" value="Unassembled WGS sequence"/>
</dbReference>
<proteinExistence type="predicted"/>
<accession>A0A5B7G4Y6</accession>
<feature type="region of interest" description="Disordered" evidence="1">
    <location>
        <begin position="1"/>
        <end position="28"/>
    </location>
</feature>
<sequence>MKCQTATEKWKAEQSEERQDITQQRAGSPALTAVVSWKVLLVVLKLKWSPNRSQYAQFYLVFLRTPDGIILIPCIKAGEWSPPGGPNYAITHR</sequence>
<feature type="compositionally biased region" description="Basic and acidic residues" evidence="1">
    <location>
        <begin position="8"/>
        <end position="20"/>
    </location>
</feature>
<evidence type="ECO:0000313" key="3">
    <source>
        <dbReference type="Proteomes" id="UP000324222"/>
    </source>
</evidence>
<name>A0A5B7G4Y6_PORTR</name>
<comment type="caution">
    <text evidence="2">The sequence shown here is derived from an EMBL/GenBank/DDBJ whole genome shotgun (WGS) entry which is preliminary data.</text>
</comment>
<gene>
    <name evidence="2" type="ORF">E2C01_046111</name>
</gene>
<dbReference type="EMBL" id="VSRR010010727">
    <property type="protein sequence ID" value="MPC52248.1"/>
    <property type="molecule type" value="Genomic_DNA"/>
</dbReference>
<reference evidence="2 3" key="1">
    <citation type="submission" date="2019-05" db="EMBL/GenBank/DDBJ databases">
        <title>Another draft genome of Portunus trituberculatus and its Hox gene families provides insights of decapod evolution.</title>
        <authorList>
            <person name="Jeong J.-H."/>
            <person name="Song I."/>
            <person name="Kim S."/>
            <person name="Choi T."/>
            <person name="Kim D."/>
            <person name="Ryu S."/>
            <person name="Kim W."/>
        </authorList>
    </citation>
    <scope>NUCLEOTIDE SEQUENCE [LARGE SCALE GENOMIC DNA]</scope>
    <source>
        <tissue evidence="2">Muscle</tissue>
    </source>
</reference>
<organism evidence="2 3">
    <name type="scientific">Portunus trituberculatus</name>
    <name type="common">Swimming crab</name>
    <name type="synonym">Neptunus trituberculatus</name>
    <dbReference type="NCBI Taxonomy" id="210409"/>
    <lineage>
        <taxon>Eukaryota</taxon>
        <taxon>Metazoa</taxon>
        <taxon>Ecdysozoa</taxon>
        <taxon>Arthropoda</taxon>
        <taxon>Crustacea</taxon>
        <taxon>Multicrustacea</taxon>
        <taxon>Malacostraca</taxon>
        <taxon>Eumalacostraca</taxon>
        <taxon>Eucarida</taxon>
        <taxon>Decapoda</taxon>
        <taxon>Pleocyemata</taxon>
        <taxon>Brachyura</taxon>
        <taxon>Eubrachyura</taxon>
        <taxon>Portunoidea</taxon>
        <taxon>Portunidae</taxon>
        <taxon>Portuninae</taxon>
        <taxon>Portunus</taxon>
    </lineage>
</organism>